<dbReference type="KEGG" id="hro:HELRODRAFT_182680"/>
<dbReference type="CTD" id="20208654"/>
<protein>
    <submittedName>
        <fullName evidence="1 2">Uncharacterized protein</fullName>
    </submittedName>
</protein>
<dbReference type="EMBL" id="KB097754">
    <property type="protein sequence ID" value="ESN90270.1"/>
    <property type="molecule type" value="Genomic_DNA"/>
</dbReference>
<dbReference type="RefSeq" id="XP_009031660.1">
    <property type="nucleotide sequence ID" value="XM_009033412.1"/>
</dbReference>
<reference evidence="3" key="1">
    <citation type="submission" date="2012-12" db="EMBL/GenBank/DDBJ databases">
        <authorList>
            <person name="Hellsten U."/>
            <person name="Grimwood J."/>
            <person name="Chapman J.A."/>
            <person name="Shapiro H."/>
            <person name="Aerts A."/>
            <person name="Otillar R.P."/>
            <person name="Terry A.Y."/>
            <person name="Boore J.L."/>
            <person name="Simakov O."/>
            <person name="Marletaz F."/>
            <person name="Cho S.-J."/>
            <person name="Edsinger-Gonzales E."/>
            <person name="Havlak P."/>
            <person name="Kuo D.-H."/>
            <person name="Larsson T."/>
            <person name="Lv J."/>
            <person name="Arendt D."/>
            <person name="Savage R."/>
            <person name="Osoegawa K."/>
            <person name="de Jong P."/>
            <person name="Lindberg D.R."/>
            <person name="Seaver E.C."/>
            <person name="Weisblat D.A."/>
            <person name="Putnam N.H."/>
            <person name="Grigoriev I.V."/>
            <person name="Rokhsar D.S."/>
        </authorList>
    </citation>
    <scope>NUCLEOTIDE SEQUENCE</scope>
</reference>
<dbReference type="HOGENOM" id="CLU_1210953_0_0_1"/>
<dbReference type="AlphaFoldDB" id="T1FIK5"/>
<dbReference type="EMBL" id="AMQM01008333">
    <property type="status" value="NOT_ANNOTATED_CDS"/>
    <property type="molecule type" value="Genomic_DNA"/>
</dbReference>
<accession>T1FIK5</accession>
<reference evidence="2" key="3">
    <citation type="submission" date="2015-06" db="UniProtKB">
        <authorList>
            <consortium name="EnsemblMetazoa"/>
        </authorList>
    </citation>
    <scope>IDENTIFICATION</scope>
</reference>
<gene>
    <name evidence="2" type="primary">20208654</name>
    <name evidence="1" type="ORF">HELRODRAFT_182680</name>
</gene>
<evidence type="ECO:0000313" key="1">
    <source>
        <dbReference type="EMBL" id="ESN90270.1"/>
    </source>
</evidence>
<dbReference type="EMBL" id="AMQM01008332">
    <property type="status" value="NOT_ANNOTATED_CDS"/>
    <property type="molecule type" value="Genomic_DNA"/>
</dbReference>
<reference evidence="1 3" key="2">
    <citation type="journal article" date="2013" name="Nature">
        <title>Insights into bilaterian evolution from three spiralian genomes.</title>
        <authorList>
            <person name="Simakov O."/>
            <person name="Marletaz F."/>
            <person name="Cho S.J."/>
            <person name="Edsinger-Gonzales E."/>
            <person name="Havlak P."/>
            <person name="Hellsten U."/>
            <person name="Kuo D.H."/>
            <person name="Larsson T."/>
            <person name="Lv J."/>
            <person name="Arendt D."/>
            <person name="Savage R."/>
            <person name="Osoegawa K."/>
            <person name="de Jong P."/>
            <person name="Grimwood J."/>
            <person name="Chapman J.A."/>
            <person name="Shapiro H."/>
            <person name="Aerts A."/>
            <person name="Otillar R.P."/>
            <person name="Terry A.Y."/>
            <person name="Boore J.L."/>
            <person name="Grigoriev I.V."/>
            <person name="Lindberg D.R."/>
            <person name="Seaver E.C."/>
            <person name="Weisblat D.A."/>
            <person name="Putnam N.H."/>
            <person name="Rokhsar D.S."/>
        </authorList>
    </citation>
    <scope>NUCLEOTIDE SEQUENCE</scope>
</reference>
<name>T1FIK5_HELRO</name>
<keyword evidence="3" id="KW-1185">Reference proteome</keyword>
<proteinExistence type="predicted"/>
<organism evidence="2 3">
    <name type="scientific">Helobdella robusta</name>
    <name type="common">Californian leech</name>
    <dbReference type="NCBI Taxonomy" id="6412"/>
    <lineage>
        <taxon>Eukaryota</taxon>
        <taxon>Metazoa</taxon>
        <taxon>Spiralia</taxon>
        <taxon>Lophotrochozoa</taxon>
        <taxon>Annelida</taxon>
        <taxon>Clitellata</taxon>
        <taxon>Hirudinea</taxon>
        <taxon>Rhynchobdellida</taxon>
        <taxon>Glossiphoniidae</taxon>
        <taxon>Helobdella</taxon>
    </lineage>
</organism>
<dbReference type="Proteomes" id="UP000015101">
    <property type="component" value="Unassembled WGS sequence"/>
</dbReference>
<dbReference type="GeneID" id="20208654"/>
<sequence>MEEGRNKSLTVKHFIFDASKCSSPSVSDPAYLRANYGPWAASKKLVRGSRPMQRRSDWVQMQRHPLIYAFPDTPGVARQTQLTLTLTLYIHSPQIRMLILLPTFSTQFAIGFQTLTYLQLLCPNFGTINNKIKPDGCTKTSIKLLKKELKQLKFLGRNNHHFDNQIRSVQRVQQLPTTANEYVLNNASHTRHMMGGHLFVLFEPGYCATRSQYQTTLTTRLLHYLYGAT</sequence>
<dbReference type="InParanoid" id="T1FIK5"/>
<evidence type="ECO:0000313" key="2">
    <source>
        <dbReference type="EnsemblMetazoa" id="HelroP182680"/>
    </source>
</evidence>
<dbReference type="EMBL" id="AMQM01008334">
    <property type="status" value="NOT_ANNOTATED_CDS"/>
    <property type="molecule type" value="Genomic_DNA"/>
</dbReference>
<dbReference type="EnsemblMetazoa" id="HelroT182680">
    <property type="protein sequence ID" value="HelroP182680"/>
    <property type="gene ID" value="HelroG182680"/>
</dbReference>
<evidence type="ECO:0000313" key="3">
    <source>
        <dbReference type="Proteomes" id="UP000015101"/>
    </source>
</evidence>